<evidence type="ECO:0000259" key="4">
    <source>
        <dbReference type="Pfam" id="PF00881"/>
    </source>
</evidence>
<comment type="similarity">
    <text evidence="1">Belongs to the nitroreductase family.</text>
</comment>
<dbReference type="GO" id="GO:0016491">
    <property type="term" value="F:oxidoreductase activity"/>
    <property type="evidence" value="ECO:0007669"/>
    <property type="project" value="UniProtKB-KW"/>
</dbReference>
<evidence type="ECO:0000313" key="5">
    <source>
        <dbReference type="EMBL" id="OZU87153.1"/>
    </source>
</evidence>
<dbReference type="PANTHER" id="PTHR43673:SF10">
    <property type="entry name" value="NADH DEHYDROGENASE_NAD(P)H NITROREDUCTASE XCC3605-RELATED"/>
    <property type="match status" value="1"/>
</dbReference>
<organism evidence="5 6">
    <name type="scientific">Virgibacillus indicus</name>
    <dbReference type="NCBI Taxonomy" id="2024554"/>
    <lineage>
        <taxon>Bacteria</taxon>
        <taxon>Bacillati</taxon>
        <taxon>Bacillota</taxon>
        <taxon>Bacilli</taxon>
        <taxon>Bacillales</taxon>
        <taxon>Bacillaceae</taxon>
        <taxon>Virgibacillus</taxon>
    </lineage>
</organism>
<comment type="caution">
    <text evidence="5">The sequence shown here is derived from an EMBL/GenBank/DDBJ whole genome shotgun (WGS) entry which is preliminary data.</text>
</comment>
<dbReference type="InterPro" id="IPR000415">
    <property type="entry name" value="Nitroreductase-like"/>
</dbReference>
<keyword evidence="2" id="KW-0560">Oxidoreductase</keyword>
<dbReference type="EMBL" id="NPMS01000014">
    <property type="protein sequence ID" value="OZU87153.1"/>
    <property type="molecule type" value="Genomic_DNA"/>
</dbReference>
<feature type="region of interest" description="Disordered" evidence="3">
    <location>
        <begin position="155"/>
        <end position="177"/>
    </location>
</feature>
<gene>
    <name evidence="5" type="ORF">CIL03_18380</name>
</gene>
<dbReference type="Proteomes" id="UP000216498">
    <property type="component" value="Unassembled WGS sequence"/>
</dbReference>
<sequence>MNVFQAIEARREITKYLDEPIPADTLKKVADAGFFAPSGNNLPSKNLIVVQNRESLDRLAETTPYMKWLKEAPAAIVVSGKPKASKYWLQDASIASAFIWLEAVEVGLGAAFGAVYHSEDEQESIDRENHVRNLLDIPGEYRIVAVLGLGYPEETPNPKKHLPREDVVHNEKFNGEG</sequence>
<dbReference type="SUPFAM" id="SSF55469">
    <property type="entry name" value="FMN-dependent nitroreductase-like"/>
    <property type="match status" value="1"/>
</dbReference>
<dbReference type="AlphaFoldDB" id="A0A265N542"/>
<keyword evidence="6" id="KW-1185">Reference proteome</keyword>
<reference evidence="5 6" key="1">
    <citation type="submission" date="2017-08" db="EMBL/GenBank/DDBJ databases">
        <title>Virgibacillus indicus sp. nov. and Virgibacillus profoundi sp. nov, two moderately halophilic bacteria isolated from marine sediment by using the Microfluidic Streak Plate.</title>
        <authorList>
            <person name="Xu B."/>
            <person name="Hu B."/>
            <person name="Wang J."/>
            <person name="Zhu Y."/>
            <person name="Huang L."/>
            <person name="Du W."/>
            <person name="Huang Y."/>
        </authorList>
    </citation>
    <scope>NUCLEOTIDE SEQUENCE [LARGE SCALE GENOMIC DNA]</scope>
    <source>
        <strain evidence="5 6">IO3-P2-C2</strain>
    </source>
</reference>
<evidence type="ECO:0000256" key="1">
    <source>
        <dbReference type="ARBA" id="ARBA00007118"/>
    </source>
</evidence>
<evidence type="ECO:0000313" key="6">
    <source>
        <dbReference type="Proteomes" id="UP000216498"/>
    </source>
</evidence>
<dbReference type="Gene3D" id="3.40.109.10">
    <property type="entry name" value="NADH Oxidase"/>
    <property type="match status" value="1"/>
</dbReference>
<feature type="compositionally biased region" description="Basic and acidic residues" evidence="3">
    <location>
        <begin position="163"/>
        <end position="177"/>
    </location>
</feature>
<evidence type="ECO:0000256" key="3">
    <source>
        <dbReference type="SAM" id="MobiDB-lite"/>
    </source>
</evidence>
<dbReference type="OrthoDB" id="9804207at2"/>
<proteinExistence type="inferred from homology"/>
<dbReference type="CDD" id="cd02151">
    <property type="entry name" value="nitroreductase"/>
    <property type="match status" value="1"/>
</dbReference>
<evidence type="ECO:0000256" key="2">
    <source>
        <dbReference type="ARBA" id="ARBA00023002"/>
    </source>
</evidence>
<feature type="domain" description="Nitroreductase" evidence="4">
    <location>
        <begin position="63"/>
        <end position="151"/>
    </location>
</feature>
<name>A0A265N542_9BACI</name>
<accession>A0A265N542</accession>
<dbReference type="RefSeq" id="WP_094887344.1">
    <property type="nucleotide sequence ID" value="NZ_NPMS01000014.1"/>
</dbReference>
<protein>
    <submittedName>
        <fullName evidence="5">Nitroreductase</fullName>
    </submittedName>
</protein>
<feature type="domain" description="Nitroreductase" evidence="4">
    <location>
        <begin position="7"/>
        <end position="61"/>
    </location>
</feature>
<dbReference type="PANTHER" id="PTHR43673">
    <property type="entry name" value="NAD(P)H NITROREDUCTASE YDGI-RELATED"/>
    <property type="match status" value="1"/>
</dbReference>
<dbReference type="InterPro" id="IPR029479">
    <property type="entry name" value="Nitroreductase"/>
</dbReference>
<dbReference type="Pfam" id="PF00881">
    <property type="entry name" value="Nitroreductase"/>
    <property type="match status" value="2"/>
</dbReference>